<dbReference type="SUPFAM" id="SSF55961">
    <property type="entry name" value="Bet v1-like"/>
    <property type="match status" value="1"/>
</dbReference>
<feature type="domain" description="Coenzyme Q-binding protein COQ10 START" evidence="2">
    <location>
        <begin position="11"/>
        <end position="121"/>
    </location>
</feature>
<dbReference type="Pfam" id="PF03364">
    <property type="entry name" value="Polyketide_cyc"/>
    <property type="match status" value="1"/>
</dbReference>
<dbReference type="InterPro" id="IPR047137">
    <property type="entry name" value="ORF3"/>
</dbReference>
<dbReference type="PANTHER" id="PTHR33824:SF7">
    <property type="entry name" value="POLYKETIDE CYCLASE_DEHYDRASE AND LIPID TRANSPORT SUPERFAMILY PROTEIN"/>
    <property type="match status" value="1"/>
</dbReference>
<evidence type="ECO:0000313" key="3">
    <source>
        <dbReference type="EMBL" id="QIN78195.1"/>
    </source>
</evidence>
<dbReference type="KEGG" id="rmar:GBA65_06355"/>
<organism evidence="3 4">
    <name type="scientific">Rubrobacter marinus</name>
    <dbReference type="NCBI Taxonomy" id="2653852"/>
    <lineage>
        <taxon>Bacteria</taxon>
        <taxon>Bacillati</taxon>
        <taxon>Actinomycetota</taxon>
        <taxon>Rubrobacteria</taxon>
        <taxon>Rubrobacterales</taxon>
        <taxon>Rubrobacteraceae</taxon>
        <taxon>Rubrobacter</taxon>
    </lineage>
</organism>
<sequence length="203" mass="22513">MPQRVESSVVVEAPVSQVFNYWRTLENLPNFMSNIEEVRSVGNRRTHWRVKGPLGAKLEFDAQTTQEQENQTIAWESLDGNIETSGEVRFQELGENRTRVEVSMNYADPPGGRLGEVGSRLVANPQVMVDQDLQNFKEIMEGRATPEEIQQRPAAATAQSGLVAFITSGTGLAVVGGLALLLLLRRRRGGGSRGKKSRIVFEF</sequence>
<dbReference type="CDD" id="cd07817">
    <property type="entry name" value="SRPBCC_8"/>
    <property type="match status" value="1"/>
</dbReference>
<name>A0A6G8PVI9_9ACTN</name>
<accession>A0A6G8PVI9</accession>
<dbReference type="EMBL" id="CP045121">
    <property type="protein sequence ID" value="QIN78195.1"/>
    <property type="molecule type" value="Genomic_DNA"/>
</dbReference>
<keyword evidence="1" id="KW-0812">Transmembrane</keyword>
<dbReference type="RefSeq" id="WP_166395871.1">
    <property type="nucleotide sequence ID" value="NZ_CP045121.1"/>
</dbReference>
<keyword evidence="1" id="KW-0472">Membrane</keyword>
<reference evidence="3 4" key="1">
    <citation type="submission" date="2019-10" db="EMBL/GenBank/DDBJ databases">
        <title>Rubrobacter sp nov SCSIO 52915 isolated from a deep-sea sediment in the South China Sea.</title>
        <authorList>
            <person name="Chen R.W."/>
        </authorList>
    </citation>
    <scope>NUCLEOTIDE SEQUENCE [LARGE SCALE GENOMIC DNA]</scope>
    <source>
        <strain evidence="3 4">SCSIO 52915</strain>
    </source>
</reference>
<gene>
    <name evidence="3" type="ORF">GBA65_06355</name>
</gene>
<dbReference type="InterPro" id="IPR017756">
    <property type="entry name" value="TM_Gly-Cys-Arg_CS"/>
</dbReference>
<proteinExistence type="predicted"/>
<keyword evidence="1" id="KW-1133">Transmembrane helix</keyword>
<evidence type="ECO:0000256" key="1">
    <source>
        <dbReference type="SAM" id="Phobius"/>
    </source>
</evidence>
<dbReference type="AlphaFoldDB" id="A0A6G8PVI9"/>
<feature type="transmembrane region" description="Helical" evidence="1">
    <location>
        <begin position="162"/>
        <end position="184"/>
    </location>
</feature>
<evidence type="ECO:0000259" key="2">
    <source>
        <dbReference type="Pfam" id="PF03364"/>
    </source>
</evidence>
<keyword evidence="4" id="KW-1185">Reference proteome</keyword>
<dbReference type="InterPro" id="IPR005031">
    <property type="entry name" value="COQ10_START"/>
</dbReference>
<dbReference type="Proteomes" id="UP000502706">
    <property type="component" value="Chromosome"/>
</dbReference>
<dbReference type="Gene3D" id="3.30.530.20">
    <property type="match status" value="1"/>
</dbReference>
<dbReference type="PANTHER" id="PTHR33824">
    <property type="entry name" value="POLYKETIDE CYCLASE/DEHYDRASE AND LIPID TRANSPORT SUPERFAMILY PROTEIN"/>
    <property type="match status" value="1"/>
</dbReference>
<dbReference type="NCBIfam" id="TIGR03382">
    <property type="entry name" value="GC_trans_RRR"/>
    <property type="match status" value="1"/>
</dbReference>
<dbReference type="InterPro" id="IPR023393">
    <property type="entry name" value="START-like_dom_sf"/>
</dbReference>
<evidence type="ECO:0000313" key="4">
    <source>
        <dbReference type="Proteomes" id="UP000502706"/>
    </source>
</evidence>
<protein>
    <recommendedName>
        <fullName evidence="2">Coenzyme Q-binding protein COQ10 START domain-containing protein</fullName>
    </recommendedName>
</protein>